<organism evidence="9 10">
    <name type="scientific">Cymbomonas tetramitiformis</name>
    <dbReference type="NCBI Taxonomy" id="36881"/>
    <lineage>
        <taxon>Eukaryota</taxon>
        <taxon>Viridiplantae</taxon>
        <taxon>Chlorophyta</taxon>
        <taxon>Pyramimonadophyceae</taxon>
        <taxon>Pyramimonadales</taxon>
        <taxon>Pyramimonadaceae</taxon>
        <taxon>Cymbomonas</taxon>
    </lineage>
</organism>
<feature type="compositionally biased region" description="Polar residues" evidence="7">
    <location>
        <begin position="113"/>
        <end position="125"/>
    </location>
</feature>
<evidence type="ECO:0000259" key="8">
    <source>
        <dbReference type="SMART" id="SM00978"/>
    </source>
</evidence>
<keyword evidence="10" id="KW-1185">Reference proteome</keyword>
<keyword evidence="5" id="KW-0496">Mitochondrion</keyword>
<feature type="region of interest" description="Disordered" evidence="7">
    <location>
        <begin position="158"/>
        <end position="220"/>
    </location>
</feature>
<comment type="similarity">
    <text evidence="2">Belongs to the Tim44 family.</text>
</comment>
<dbReference type="InterPro" id="IPR007379">
    <property type="entry name" value="Tim44-like_dom"/>
</dbReference>
<accession>A0AAE0ERV1</accession>
<evidence type="ECO:0000256" key="4">
    <source>
        <dbReference type="ARBA" id="ARBA00022946"/>
    </source>
</evidence>
<dbReference type="GO" id="GO:0030150">
    <property type="term" value="P:protein import into mitochondrial matrix"/>
    <property type="evidence" value="ECO:0007669"/>
    <property type="project" value="TreeGrafter"/>
</dbReference>
<dbReference type="SMART" id="SM00978">
    <property type="entry name" value="Tim44"/>
    <property type="match status" value="1"/>
</dbReference>
<evidence type="ECO:0000256" key="1">
    <source>
        <dbReference type="ARBA" id="ARBA00004273"/>
    </source>
</evidence>
<feature type="compositionally biased region" description="Basic and acidic residues" evidence="7">
    <location>
        <begin position="166"/>
        <end position="175"/>
    </location>
</feature>
<dbReference type="PANTHER" id="PTHR10721:SF1">
    <property type="entry name" value="MITOCHONDRIAL IMPORT INNER MEMBRANE TRANSLOCASE SUBUNIT TIM44"/>
    <property type="match status" value="1"/>
</dbReference>
<dbReference type="Proteomes" id="UP001190700">
    <property type="component" value="Unassembled WGS sequence"/>
</dbReference>
<dbReference type="SUPFAM" id="SSF54427">
    <property type="entry name" value="NTF2-like"/>
    <property type="match status" value="1"/>
</dbReference>
<evidence type="ECO:0000313" key="9">
    <source>
        <dbReference type="EMBL" id="KAK3238029.1"/>
    </source>
</evidence>
<dbReference type="Pfam" id="PF04280">
    <property type="entry name" value="Tim44"/>
    <property type="match status" value="1"/>
</dbReference>
<dbReference type="EMBL" id="LGRX02034354">
    <property type="protein sequence ID" value="KAK3238029.1"/>
    <property type="molecule type" value="Genomic_DNA"/>
</dbReference>
<dbReference type="InterPro" id="IPR032710">
    <property type="entry name" value="NTF2-like_dom_sf"/>
</dbReference>
<keyword evidence="4" id="KW-0809">Transit peptide</keyword>
<gene>
    <name evidence="9" type="ORF">CYMTET_51929</name>
</gene>
<evidence type="ECO:0000256" key="6">
    <source>
        <dbReference type="ARBA" id="ARBA00023136"/>
    </source>
</evidence>
<evidence type="ECO:0000256" key="2">
    <source>
        <dbReference type="ARBA" id="ARBA00009597"/>
    </source>
</evidence>
<feature type="compositionally biased region" description="Low complexity" evidence="7">
    <location>
        <begin position="126"/>
        <end position="137"/>
    </location>
</feature>
<comment type="caution">
    <text evidence="9">The sequence shown here is derived from an EMBL/GenBank/DDBJ whole genome shotgun (WGS) entry which is preliminary data.</text>
</comment>
<keyword evidence="3" id="KW-0999">Mitochondrion inner membrane</keyword>
<protein>
    <recommendedName>
        <fullName evidence="8">Tim44-like domain-containing protein</fullName>
    </recommendedName>
</protein>
<evidence type="ECO:0000256" key="3">
    <source>
        <dbReference type="ARBA" id="ARBA00022792"/>
    </source>
</evidence>
<comment type="subcellular location">
    <subcellularLocation>
        <location evidence="1">Mitochondrion inner membrane</location>
    </subcellularLocation>
</comment>
<dbReference type="PANTHER" id="PTHR10721">
    <property type="entry name" value="MITOCHONDRIAL IMPORT INNER MEMBRANE TRANSLOCASE SUBUNIT TIM44"/>
    <property type="match status" value="1"/>
</dbReference>
<feature type="compositionally biased region" description="Basic and acidic residues" evidence="7">
    <location>
        <begin position="186"/>
        <end position="195"/>
    </location>
</feature>
<dbReference type="GO" id="GO:0005743">
    <property type="term" value="C:mitochondrial inner membrane"/>
    <property type="evidence" value="ECO:0007669"/>
    <property type="project" value="UniProtKB-SubCell"/>
</dbReference>
<name>A0AAE0ERV1_9CHLO</name>
<keyword evidence="6" id="KW-0472">Membrane</keyword>
<reference evidence="9 10" key="1">
    <citation type="journal article" date="2015" name="Genome Biol. Evol.">
        <title>Comparative Genomics of a Bacterivorous Green Alga Reveals Evolutionary Causalities and Consequences of Phago-Mixotrophic Mode of Nutrition.</title>
        <authorList>
            <person name="Burns J.A."/>
            <person name="Paasch A."/>
            <person name="Narechania A."/>
            <person name="Kim E."/>
        </authorList>
    </citation>
    <scope>NUCLEOTIDE SEQUENCE [LARGE SCALE GENOMIC DNA]</scope>
    <source>
        <strain evidence="9 10">PLY_AMNH</strain>
    </source>
</reference>
<evidence type="ECO:0000313" key="10">
    <source>
        <dbReference type="Proteomes" id="UP001190700"/>
    </source>
</evidence>
<dbReference type="Gene3D" id="3.10.450.240">
    <property type="match status" value="1"/>
</dbReference>
<proteinExistence type="inferred from homology"/>
<sequence>MAARNGRMLMRRAYNLSLRTTSTKGSQTLSQAAQVRYRCKGSEGSQDGGGFSSFKKTFKEKIEGDAEMKKTMADLEKQAEMLKGRAGEGQAAIMSSLGKLAEAAQGITKQAKTATETLSETVTKTSSGVRSAVSSAADKASESELLKDAKTGVDKLKEQATQAFKPGEDDGKSGPEAKATQAEGASSEKNERGSTLDDATENSEGDTASASPKAEDKAEEQSFFKRIVSTVVGAYKEEYRLAMMSENELETERMQKKVTAEEERLANQGPLSDRTEVTLSEVKQTGWEKRWGWIKEKAEGSQAFDRLQGTAEGVKKSAFYAKAQENVEDMRERWETSDSRVVAGLQNTYDSFTQENEQARAYRIIRERDGDFDMIRFMNMFQEDIPVILTAYLKGDMETLKNKQVGSELQERMAAQMAPLKADGLTVDNQILDTSAVELVEVFLQNENPMILLRCSCQQVNCVRDKFGNVTEGAVDDIQSVAYAWVLEQDGAETASPGAPPKWIVREMQVQGMQAIV</sequence>
<dbReference type="GO" id="GO:0051087">
    <property type="term" value="F:protein-folding chaperone binding"/>
    <property type="evidence" value="ECO:0007669"/>
    <property type="project" value="TreeGrafter"/>
</dbReference>
<dbReference type="AlphaFoldDB" id="A0AAE0ERV1"/>
<dbReference type="InterPro" id="IPR039544">
    <property type="entry name" value="Tim44-like"/>
</dbReference>
<feature type="domain" description="Tim44-like" evidence="8">
    <location>
        <begin position="358"/>
        <end position="510"/>
    </location>
</feature>
<feature type="region of interest" description="Disordered" evidence="7">
    <location>
        <begin position="113"/>
        <end position="143"/>
    </location>
</feature>
<evidence type="ECO:0000256" key="7">
    <source>
        <dbReference type="SAM" id="MobiDB-lite"/>
    </source>
</evidence>
<evidence type="ECO:0000256" key="5">
    <source>
        <dbReference type="ARBA" id="ARBA00023128"/>
    </source>
</evidence>